<accession>A0A0C2BMR1</accession>
<dbReference type="PROSITE" id="PS51257">
    <property type="entry name" value="PROKAR_LIPOPROTEIN"/>
    <property type="match status" value="1"/>
</dbReference>
<dbReference type="STRING" id="709839.TSA66_11515"/>
<protein>
    <recommendedName>
        <fullName evidence="4">Lipoprotein</fullName>
    </recommendedName>
</protein>
<keyword evidence="3" id="KW-1185">Reference proteome</keyword>
<dbReference type="EMBL" id="JWJG01000028">
    <property type="protein sequence ID" value="KIF81309.1"/>
    <property type="molecule type" value="Genomic_DNA"/>
</dbReference>
<reference evidence="2 3" key="1">
    <citation type="submission" date="2014-12" db="EMBL/GenBank/DDBJ databases">
        <title>Denitrispirillum autotrophicum gen. nov., sp. nov., Denitrifying, Facultatively Autotrophic Bacteria Isolated from Rice Paddy Soil.</title>
        <authorList>
            <person name="Ishii S."/>
            <person name="Ashida N."/>
            <person name="Ohno H."/>
            <person name="Otsuka S."/>
            <person name="Yokota A."/>
            <person name="Senoo K."/>
        </authorList>
    </citation>
    <scope>NUCLEOTIDE SEQUENCE [LARGE SCALE GENOMIC DNA]</scope>
    <source>
        <strain evidence="2 3">TSA66</strain>
    </source>
</reference>
<comment type="caution">
    <text evidence="2">The sequence shown here is derived from an EMBL/GenBank/DDBJ whole genome shotgun (WGS) entry which is preliminary data.</text>
</comment>
<dbReference type="InterPro" id="IPR025737">
    <property type="entry name" value="FApF"/>
</dbReference>
<organism evidence="2 3">
    <name type="scientific">Noviherbaspirillum autotrophicum</name>
    <dbReference type="NCBI Taxonomy" id="709839"/>
    <lineage>
        <taxon>Bacteria</taxon>
        <taxon>Pseudomonadati</taxon>
        <taxon>Pseudomonadota</taxon>
        <taxon>Betaproteobacteria</taxon>
        <taxon>Burkholderiales</taxon>
        <taxon>Oxalobacteraceae</taxon>
        <taxon>Noviherbaspirillum</taxon>
    </lineage>
</organism>
<sequence>MKVSKLFAATVCGGAIAGLLPSFAFASCGAAFCTVNSNWTSESAATEAGSVLDLRYEYVHQTQPRSGTDNVGVGEIHRHHDEVSTVNRNLLMTYSHTFNSEWGLSVTAPIVDRDHLHIHHHNGEQVPEQWNFTELGDVRVVGRYQLPDVGNPLKPSATGMTFGLKLPTGRTTMANEDGDLAERTLQPGTGTTDAIIGAYYHQKLPQSNASWFAQAQYQHALNSHDGFKPGDQFGADLGYRYGVTDQLGALVQLNFLVKRRDSGAQAEPEDSGGRYLSLSPGLSYAVSDNVQIYGFFQKPLYQNVNGVQLTANRALVVGVSGRF</sequence>
<dbReference type="OrthoDB" id="7493123at2"/>
<dbReference type="RefSeq" id="WP_040040136.1">
    <property type="nucleotide sequence ID" value="NZ_JWJG01000028.1"/>
</dbReference>
<dbReference type="Pfam" id="PF13557">
    <property type="entry name" value="Phenol_MetA_deg"/>
    <property type="match status" value="1"/>
</dbReference>
<feature type="chain" id="PRO_5002146665" description="Lipoprotein" evidence="1">
    <location>
        <begin position="27"/>
        <end position="323"/>
    </location>
</feature>
<gene>
    <name evidence="2" type="ORF">TSA66_11515</name>
</gene>
<proteinExistence type="predicted"/>
<evidence type="ECO:0008006" key="4">
    <source>
        <dbReference type="Google" id="ProtNLM"/>
    </source>
</evidence>
<dbReference type="Proteomes" id="UP000031572">
    <property type="component" value="Unassembled WGS sequence"/>
</dbReference>
<feature type="signal peptide" evidence="1">
    <location>
        <begin position="1"/>
        <end position="26"/>
    </location>
</feature>
<evidence type="ECO:0000256" key="1">
    <source>
        <dbReference type="SAM" id="SignalP"/>
    </source>
</evidence>
<dbReference type="SUPFAM" id="SSF56935">
    <property type="entry name" value="Porins"/>
    <property type="match status" value="1"/>
</dbReference>
<keyword evidence="1" id="KW-0732">Signal</keyword>
<evidence type="ECO:0000313" key="2">
    <source>
        <dbReference type="EMBL" id="KIF81309.1"/>
    </source>
</evidence>
<dbReference type="AlphaFoldDB" id="A0A0C2BMR1"/>
<evidence type="ECO:0000313" key="3">
    <source>
        <dbReference type="Proteomes" id="UP000031572"/>
    </source>
</evidence>
<name>A0A0C2BMR1_9BURK</name>